<dbReference type="RefSeq" id="WP_006679192.1">
    <property type="nucleotide sequence ID" value="NZ_AHKH01000101.1"/>
</dbReference>
<organism evidence="1 2">
    <name type="scientific">Paenibacillus dendritiformis C454</name>
    <dbReference type="NCBI Taxonomy" id="1131935"/>
    <lineage>
        <taxon>Bacteria</taxon>
        <taxon>Bacillati</taxon>
        <taxon>Bacillota</taxon>
        <taxon>Bacilli</taxon>
        <taxon>Bacillales</taxon>
        <taxon>Paenibacillaceae</taxon>
        <taxon>Paenibacillus</taxon>
    </lineage>
</organism>
<evidence type="ECO:0000313" key="2">
    <source>
        <dbReference type="Proteomes" id="UP000003900"/>
    </source>
</evidence>
<dbReference type="AlphaFoldDB" id="H3SMB7"/>
<dbReference type="Proteomes" id="UP000003900">
    <property type="component" value="Unassembled WGS sequence"/>
</dbReference>
<proteinExistence type="predicted"/>
<name>H3SMB7_9BACL</name>
<gene>
    <name evidence="1" type="ORF">PDENDC454_23541</name>
</gene>
<reference evidence="1 2" key="1">
    <citation type="journal article" date="2012" name="J. Bacteriol.">
        <title>Genome Sequence of the Pattern-Forming Social Bacterium Paenibacillus dendritiformis C454 Chiral Morphotype.</title>
        <authorList>
            <person name="Sirota-Madi A."/>
            <person name="Olender T."/>
            <person name="Helman Y."/>
            <person name="Brainis I."/>
            <person name="Finkelshtein A."/>
            <person name="Roth D."/>
            <person name="Hagai E."/>
            <person name="Leshkowitz D."/>
            <person name="Brodsky L."/>
            <person name="Galatenko V."/>
            <person name="Nikolaev V."/>
            <person name="Gutnick D.L."/>
            <person name="Lancet D."/>
            <person name="Ben-Jacob E."/>
        </authorList>
    </citation>
    <scope>NUCLEOTIDE SEQUENCE [LARGE SCALE GENOMIC DNA]</scope>
    <source>
        <strain evidence="1 2">C454</strain>
    </source>
</reference>
<dbReference type="OrthoDB" id="2652069at2"/>
<evidence type="ECO:0000313" key="1">
    <source>
        <dbReference type="EMBL" id="EHQ59776.1"/>
    </source>
</evidence>
<dbReference type="EMBL" id="AHKH01000101">
    <property type="protein sequence ID" value="EHQ59776.1"/>
    <property type="molecule type" value="Genomic_DNA"/>
</dbReference>
<dbReference type="STRING" id="1131935.PDENDC454_23541"/>
<keyword evidence="2" id="KW-1185">Reference proteome</keyword>
<dbReference type="PATRIC" id="fig|1131935.3.peg.4895"/>
<comment type="caution">
    <text evidence="1">The sequence shown here is derived from an EMBL/GenBank/DDBJ whole genome shotgun (WGS) entry which is preliminary data.</text>
</comment>
<accession>H3SMB7</accession>
<sequence length="129" mass="15335">MVLYKAETPPFFKKDLHRLLEQVNPFVLQFGYAPSNPVGLLHLFGQMMGSWSRTTAMNHFHTKNMFYQSMYEIYKDLEDEQATFLHPDPVISAKPYLDEHYVQSITFQINVNQWASCFFCNYWKFYNIG</sequence>
<protein>
    <submittedName>
        <fullName evidence="1">Uncharacterized protein</fullName>
    </submittedName>
</protein>